<name>A0ABY8P155_9GAMM</name>
<keyword evidence="2" id="KW-1185">Reference proteome</keyword>
<dbReference type="Proteomes" id="UP001231859">
    <property type="component" value="Chromosome"/>
</dbReference>
<evidence type="ECO:0000313" key="2">
    <source>
        <dbReference type="Proteomes" id="UP001231859"/>
    </source>
</evidence>
<organism evidence="1 2">
    <name type="scientific">Arsenophonus apicola</name>
    <dbReference type="NCBI Taxonomy" id="2879119"/>
    <lineage>
        <taxon>Bacteria</taxon>
        <taxon>Pseudomonadati</taxon>
        <taxon>Pseudomonadota</taxon>
        <taxon>Gammaproteobacteria</taxon>
        <taxon>Enterobacterales</taxon>
        <taxon>Morganellaceae</taxon>
        <taxon>Arsenophonus</taxon>
    </lineage>
</organism>
<accession>A0ABY8P155</accession>
<dbReference type="EMBL" id="CP123759">
    <property type="protein sequence ID" value="WGO83217.1"/>
    <property type="molecule type" value="Genomic_DNA"/>
</dbReference>
<protein>
    <submittedName>
        <fullName evidence="1">Uncharacterized protein</fullName>
    </submittedName>
</protein>
<reference evidence="1 2" key="1">
    <citation type="submission" date="2023-04" db="EMBL/GenBank/DDBJ databases">
        <title>Genome dynamics across the evolutionary transition to endosymbiosis.</title>
        <authorList>
            <person name="Siozios S."/>
            <person name="Nadal-Jimenez P."/>
            <person name="Azagi T."/>
            <person name="Sprong H."/>
            <person name="Frost C.L."/>
            <person name="Parratt S.R."/>
            <person name="Taylor G."/>
            <person name="Brettell L."/>
            <person name="Lew K.C."/>
            <person name="Croft L."/>
            <person name="King K.C."/>
            <person name="Brockhurst M.A."/>
            <person name="Hypsa V."/>
            <person name="Novakova E."/>
            <person name="Darby A.C."/>
            <person name="Hurst G.D.D."/>
        </authorList>
    </citation>
    <scope>NUCLEOTIDE SEQUENCE [LARGE SCALE GENOMIC DNA]</scope>
    <source>
        <strain evidence="2">aApi_AU</strain>
    </source>
</reference>
<evidence type="ECO:0000313" key="1">
    <source>
        <dbReference type="EMBL" id="WGO83217.1"/>
    </source>
</evidence>
<gene>
    <name evidence="1" type="ORF">QG404_12875</name>
</gene>
<proteinExistence type="predicted"/>
<dbReference type="RefSeq" id="WP_280937870.1">
    <property type="nucleotide sequence ID" value="NZ_CP123759.1"/>
</dbReference>
<sequence length="66" mass="7483">MDKKYTVTYKVAPMGSNLFIGLIKESTTRAILVANLVGISVKWRKRREAKLGFCNQRMVNLLPQGK</sequence>